<gene>
    <name evidence="16" type="primary">LOC109706327</name>
</gene>
<evidence type="ECO:0000256" key="13">
    <source>
        <dbReference type="SAM" id="SignalP"/>
    </source>
</evidence>
<dbReference type="PANTHER" id="PTHR48063:SF112">
    <property type="entry name" value="RECEPTOR LIKE PROTEIN 30-LIKE"/>
    <property type="match status" value="1"/>
</dbReference>
<keyword evidence="8" id="KW-0677">Repeat</keyword>
<evidence type="ECO:0000256" key="1">
    <source>
        <dbReference type="ARBA" id="ARBA00004251"/>
    </source>
</evidence>
<dbReference type="Pfam" id="PF13516">
    <property type="entry name" value="LRR_6"/>
    <property type="match status" value="1"/>
</dbReference>
<evidence type="ECO:0000313" key="15">
    <source>
        <dbReference type="Proteomes" id="UP000515123"/>
    </source>
</evidence>
<dbReference type="PRINTS" id="PR00019">
    <property type="entry name" value="LEURICHRPT"/>
</dbReference>
<dbReference type="OrthoDB" id="621599at2759"/>
<evidence type="ECO:0000256" key="4">
    <source>
        <dbReference type="ARBA" id="ARBA00022614"/>
    </source>
</evidence>
<dbReference type="Pfam" id="PF13855">
    <property type="entry name" value="LRR_8"/>
    <property type="match status" value="2"/>
</dbReference>
<proteinExistence type="inferred from homology"/>
<feature type="chain" id="PRO_5027834198" evidence="13">
    <location>
        <begin position="31"/>
        <end position="712"/>
    </location>
</feature>
<feature type="transmembrane region" description="Helical" evidence="12">
    <location>
        <begin position="653"/>
        <end position="677"/>
    </location>
</feature>
<comment type="similarity">
    <text evidence="2">Belongs to the RLP family.</text>
</comment>
<keyword evidence="7 13" id="KW-0732">Signal</keyword>
<dbReference type="FunFam" id="3.80.10.10:FF:000129">
    <property type="entry name" value="Leucine-rich repeat receptor-like kinase"/>
    <property type="match status" value="1"/>
</dbReference>
<evidence type="ECO:0000256" key="12">
    <source>
        <dbReference type="SAM" id="Phobius"/>
    </source>
</evidence>
<evidence type="ECO:0000313" key="16">
    <source>
        <dbReference type="RefSeq" id="XP_020082695.1"/>
    </source>
</evidence>
<evidence type="ECO:0000256" key="9">
    <source>
        <dbReference type="ARBA" id="ARBA00022989"/>
    </source>
</evidence>
<organism evidence="15 16">
    <name type="scientific">Ananas comosus</name>
    <name type="common">Pineapple</name>
    <name type="synonym">Ananas ananas</name>
    <dbReference type="NCBI Taxonomy" id="4615"/>
    <lineage>
        <taxon>Eukaryota</taxon>
        <taxon>Viridiplantae</taxon>
        <taxon>Streptophyta</taxon>
        <taxon>Embryophyta</taxon>
        <taxon>Tracheophyta</taxon>
        <taxon>Spermatophyta</taxon>
        <taxon>Magnoliopsida</taxon>
        <taxon>Liliopsida</taxon>
        <taxon>Poales</taxon>
        <taxon>Bromeliaceae</taxon>
        <taxon>Bromelioideae</taxon>
        <taxon>Ananas</taxon>
    </lineage>
</organism>
<keyword evidence="11" id="KW-0325">Glycoprotein</keyword>
<dbReference type="InterPro" id="IPR013210">
    <property type="entry name" value="LRR_N_plant-typ"/>
</dbReference>
<dbReference type="InterPro" id="IPR001611">
    <property type="entry name" value="Leu-rich_rpt"/>
</dbReference>
<dbReference type="FunFam" id="3.80.10.10:FF:000095">
    <property type="entry name" value="LRR receptor-like serine/threonine-protein kinase GSO1"/>
    <property type="match status" value="1"/>
</dbReference>
<reference evidence="16" key="2">
    <citation type="submission" date="2025-08" db="UniProtKB">
        <authorList>
            <consortium name="RefSeq"/>
        </authorList>
    </citation>
    <scope>IDENTIFICATION</scope>
    <source>
        <tissue evidence="16">Leaf</tissue>
    </source>
</reference>
<comment type="subcellular location">
    <subcellularLocation>
        <location evidence="1">Cell membrane</location>
        <topology evidence="1">Single-pass type I membrane protein</topology>
    </subcellularLocation>
</comment>
<dbReference type="InterPro" id="IPR032675">
    <property type="entry name" value="LRR_dom_sf"/>
</dbReference>
<reference evidence="15" key="1">
    <citation type="journal article" date="2015" name="Nat. Genet.">
        <title>The pineapple genome and the evolution of CAM photosynthesis.</title>
        <authorList>
            <person name="Ming R."/>
            <person name="VanBuren R."/>
            <person name="Wai C.M."/>
            <person name="Tang H."/>
            <person name="Schatz M.C."/>
            <person name="Bowers J.E."/>
            <person name="Lyons E."/>
            <person name="Wang M.L."/>
            <person name="Chen J."/>
            <person name="Biggers E."/>
            <person name="Zhang J."/>
            <person name="Huang L."/>
            <person name="Zhang L."/>
            <person name="Miao W."/>
            <person name="Zhang J."/>
            <person name="Ye Z."/>
            <person name="Miao C."/>
            <person name="Lin Z."/>
            <person name="Wang H."/>
            <person name="Zhou H."/>
            <person name="Yim W.C."/>
            <person name="Priest H.D."/>
            <person name="Zheng C."/>
            <person name="Woodhouse M."/>
            <person name="Edger P.P."/>
            <person name="Guyot R."/>
            <person name="Guo H.B."/>
            <person name="Guo H."/>
            <person name="Zheng G."/>
            <person name="Singh R."/>
            <person name="Sharma A."/>
            <person name="Min X."/>
            <person name="Zheng Y."/>
            <person name="Lee H."/>
            <person name="Gurtowski J."/>
            <person name="Sedlazeck F.J."/>
            <person name="Harkess A."/>
            <person name="McKain M.R."/>
            <person name="Liao Z."/>
            <person name="Fang J."/>
            <person name="Liu J."/>
            <person name="Zhang X."/>
            <person name="Zhang Q."/>
            <person name="Hu W."/>
            <person name="Qin Y."/>
            <person name="Wang K."/>
            <person name="Chen L.Y."/>
            <person name="Shirley N."/>
            <person name="Lin Y.R."/>
            <person name="Liu L.Y."/>
            <person name="Hernandez A.G."/>
            <person name="Wright C.L."/>
            <person name="Bulone V."/>
            <person name="Tuskan G.A."/>
            <person name="Heath K."/>
            <person name="Zee F."/>
            <person name="Moore P.H."/>
            <person name="Sunkar R."/>
            <person name="Leebens-Mack J.H."/>
            <person name="Mockler T."/>
            <person name="Bennetzen J.L."/>
            <person name="Freeling M."/>
            <person name="Sankoff D."/>
            <person name="Paterson A.H."/>
            <person name="Zhu X."/>
            <person name="Yang X."/>
            <person name="Smith J.A."/>
            <person name="Cushman J.C."/>
            <person name="Paull R.E."/>
            <person name="Yu Q."/>
        </authorList>
    </citation>
    <scope>NUCLEOTIDE SEQUENCE [LARGE SCALE GENOMIC DNA]</scope>
    <source>
        <strain evidence="15">cv. F153</strain>
    </source>
</reference>
<dbReference type="AlphaFoldDB" id="A0A6P5EN01"/>
<evidence type="ECO:0000259" key="14">
    <source>
        <dbReference type="Pfam" id="PF08263"/>
    </source>
</evidence>
<accession>A0A6P5EN01</accession>
<dbReference type="GO" id="GO:0009742">
    <property type="term" value="P:brassinosteroid mediated signaling pathway"/>
    <property type="evidence" value="ECO:0007669"/>
    <property type="project" value="UniProtKB-KW"/>
</dbReference>
<dbReference type="SUPFAM" id="SSF52047">
    <property type="entry name" value="RNI-like"/>
    <property type="match status" value="2"/>
</dbReference>
<keyword evidence="15" id="KW-1185">Reference proteome</keyword>
<keyword evidence="9 12" id="KW-1133">Transmembrane helix</keyword>
<dbReference type="InterPro" id="IPR003591">
    <property type="entry name" value="Leu-rich_rpt_typical-subtyp"/>
</dbReference>
<dbReference type="GeneID" id="109706327"/>
<dbReference type="Pfam" id="PF00560">
    <property type="entry name" value="LRR_1"/>
    <property type="match status" value="5"/>
</dbReference>
<protein>
    <submittedName>
        <fullName evidence="16">Receptor-like protein 12 isoform X1</fullName>
    </submittedName>
</protein>
<dbReference type="FunFam" id="3.80.10.10:FF:000111">
    <property type="entry name" value="LRR receptor-like serine/threonine-protein kinase ERECTA"/>
    <property type="match status" value="1"/>
</dbReference>
<evidence type="ECO:0000256" key="5">
    <source>
        <dbReference type="ARBA" id="ARBA00022626"/>
    </source>
</evidence>
<sequence length="712" mass="79148">MMLCIFSTCVMATLILSSLLWILTVDVVVASGCMEVERNALLTFKSGLVDPQNLLSSWEGEDCCKWRGVPCSNTTGHVVKLNLRNRNSYDILVEECLCLSGEINPALLLLSKLEHLDLSMNNFSGTSIPAYLGSFENLRYLNLSYAHFSGKIPPQIGNLSKLHYLDLSFDFTFSGNTLRVDDILWLTRLSSLKYLDMSFVNMNTSTGWLHAVNMLPSLKVLRLAACSLPGISTSSSHFNLTTLKVLDLGENQIKGRLPLLMSFTRLLYLNLSSNQFEGPLPSLPHNLLNIDLSNNFFTGVLPNIVLPQMDFLFLSNNDIGGHIPSALCESIFLEILDLSNNNLSGEIPECIGKSQEYLSVIDVSTNNLVGRIPDSLCSSKYISLLKFNSNGLSGEFPSLQNCTGLVILDLGYNKFSGTIPFWIGGSLTLLMVLQLRSNMFSGGIPEKIAQLGSLQVLDLSSNNLSGPLPRSFGNFSWKALKEGRTDRINNISAYYSVSISLDIKGEELTIWKILYLFESIDLSNNNLSGEIPDEITDLQTQQYLNLSRNNLIGRIPEKIGKMQSLESLDLAMNKLSGNIPQSLSALTSLSHLNLSYNNFSGVIPTGNQLQTLDDPSIYIGNPYLCGPPSTRNCSAIEINYEDNEGPKDKFEWLWIYFGVVLGYLFGLAVFCGVLLLNNAWRKAYFSMIDIVCDKLFIVTKVTLTRSRHRHRR</sequence>
<keyword evidence="4" id="KW-0433">Leucine-rich repeat</keyword>
<keyword evidence="3" id="KW-1003">Cell membrane</keyword>
<feature type="signal peptide" evidence="13">
    <location>
        <begin position="1"/>
        <end position="30"/>
    </location>
</feature>
<dbReference type="GO" id="GO:0005886">
    <property type="term" value="C:plasma membrane"/>
    <property type="evidence" value="ECO:0007669"/>
    <property type="project" value="UniProtKB-SubCell"/>
</dbReference>
<dbReference type="Gene3D" id="3.80.10.10">
    <property type="entry name" value="Ribonuclease Inhibitor"/>
    <property type="match status" value="2"/>
</dbReference>
<dbReference type="SMART" id="SM00369">
    <property type="entry name" value="LRR_TYP"/>
    <property type="match status" value="7"/>
</dbReference>
<keyword evidence="6 12" id="KW-0812">Transmembrane</keyword>
<evidence type="ECO:0000256" key="3">
    <source>
        <dbReference type="ARBA" id="ARBA00022475"/>
    </source>
</evidence>
<evidence type="ECO:0000256" key="2">
    <source>
        <dbReference type="ARBA" id="ARBA00009592"/>
    </source>
</evidence>
<name>A0A6P5EN01_ANACO</name>
<evidence type="ECO:0000256" key="8">
    <source>
        <dbReference type="ARBA" id="ARBA00022737"/>
    </source>
</evidence>
<evidence type="ECO:0000256" key="11">
    <source>
        <dbReference type="ARBA" id="ARBA00023180"/>
    </source>
</evidence>
<evidence type="ECO:0000256" key="10">
    <source>
        <dbReference type="ARBA" id="ARBA00023136"/>
    </source>
</evidence>
<evidence type="ECO:0000256" key="7">
    <source>
        <dbReference type="ARBA" id="ARBA00022729"/>
    </source>
</evidence>
<dbReference type="Pfam" id="PF08263">
    <property type="entry name" value="LRRNT_2"/>
    <property type="match status" value="1"/>
</dbReference>
<keyword evidence="5" id="KW-1070">Brassinosteroid signaling pathway</keyword>
<feature type="domain" description="Leucine-rich repeat-containing N-terminal plant-type" evidence="14">
    <location>
        <begin position="37"/>
        <end position="72"/>
    </location>
</feature>
<dbReference type="PANTHER" id="PTHR48063">
    <property type="entry name" value="LRR RECEPTOR-LIKE KINASE"/>
    <property type="match status" value="1"/>
</dbReference>
<dbReference type="RefSeq" id="XP_020082695.1">
    <property type="nucleotide sequence ID" value="XM_020227106.1"/>
</dbReference>
<keyword evidence="10 12" id="KW-0472">Membrane</keyword>
<dbReference type="Proteomes" id="UP000515123">
    <property type="component" value="Unplaced"/>
</dbReference>
<evidence type="ECO:0000256" key="6">
    <source>
        <dbReference type="ARBA" id="ARBA00022692"/>
    </source>
</evidence>
<dbReference type="InterPro" id="IPR046956">
    <property type="entry name" value="RLP23-like"/>
</dbReference>